<name>X0X0B4_9ZZZZ</name>
<dbReference type="EMBL" id="BARS01045795">
    <property type="protein sequence ID" value="GAG36634.1"/>
    <property type="molecule type" value="Genomic_DNA"/>
</dbReference>
<feature type="non-terminal residue" evidence="1">
    <location>
        <position position="1"/>
    </location>
</feature>
<sequence>LHANAVMRDDVDLFHATHANLSTGNALTAATLQVGITAMAKLTQSGVNLNLKPGFLIVPQDLYFAAAIILESAERVIASTSGGTFNPLRDQNIALVSDNRMGVAGVTDPATGEVHAGTATNWMLACPGGSGQTIEVGYVAGTGRMPTMRSFVLDQGQWGIGWDILLDIGVKALRWEGMHWAAGV</sequence>
<dbReference type="Pfam" id="PF25209">
    <property type="entry name" value="Phage_capsid_4"/>
    <property type="match status" value="1"/>
</dbReference>
<protein>
    <recommendedName>
        <fullName evidence="2">Bacteriophage Mu GpT domain-containing protein</fullName>
    </recommendedName>
</protein>
<evidence type="ECO:0008006" key="2">
    <source>
        <dbReference type="Google" id="ProtNLM"/>
    </source>
</evidence>
<dbReference type="AlphaFoldDB" id="X0X0B4"/>
<reference evidence="1" key="1">
    <citation type="journal article" date="2014" name="Front. Microbiol.">
        <title>High frequency of phylogenetically diverse reductive dehalogenase-homologous genes in deep subseafloor sedimentary metagenomes.</title>
        <authorList>
            <person name="Kawai M."/>
            <person name="Futagami T."/>
            <person name="Toyoda A."/>
            <person name="Takaki Y."/>
            <person name="Nishi S."/>
            <person name="Hori S."/>
            <person name="Arai W."/>
            <person name="Tsubouchi T."/>
            <person name="Morono Y."/>
            <person name="Uchiyama I."/>
            <person name="Ito T."/>
            <person name="Fujiyama A."/>
            <person name="Inagaki F."/>
            <person name="Takami H."/>
        </authorList>
    </citation>
    <scope>NUCLEOTIDE SEQUENCE</scope>
    <source>
        <strain evidence="1">Expedition CK06-06</strain>
    </source>
</reference>
<accession>X0X0B4</accession>
<gene>
    <name evidence="1" type="ORF">S01H1_69016</name>
</gene>
<organism evidence="1">
    <name type="scientific">marine sediment metagenome</name>
    <dbReference type="NCBI Taxonomy" id="412755"/>
    <lineage>
        <taxon>unclassified sequences</taxon>
        <taxon>metagenomes</taxon>
        <taxon>ecological metagenomes</taxon>
    </lineage>
</organism>
<evidence type="ECO:0000313" key="1">
    <source>
        <dbReference type="EMBL" id="GAG36634.1"/>
    </source>
</evidence>
<comment type="caution">
    <text evidence="1">The sequence shown here is derived from an EMBL/GenBank/DDBJ whole genome shotgun (WGS) entry which is preliminary data.</text>
</comment>
<proteinExistence type="predicted"/>